<organism evidence="2 3">
    <name type="scientific">Klebsiella aerogenes (strain ATCC 13048 / DSM 30053 / CCUG 1429 / JCM 1235 / KCTC 2190 / NBRC 13534 / NCIMB 10102 / NCTC 10006 / CDC 819-56)</name>
    <name type="common">Enterobacter aerogenes</name>
    <dbReference type="NCBI Taxonomy" id="1028307"/>
    <lineage>
        <taxon>Bacteria</taxon>
        <taxon>Pseudomonadati</taxon>
        <taxon>Pseudomonadota</taxon>
        <taxon>Gammaproteobacteria</taxon>
        <taxon>Enterobacterales</taxon>
        <taxon>Enterobacteriaceae</taxon>
        <taxon>Klebsiella/Raoultella group</taxon>
        <taxon>Klebsiella</taxon>
    </lineage>
</organism>
<dbReference type="InterPro" id="IPR009560">
    <property type="entry name" value="DUF1176"/>
</dbReference>
<dbReference type="OrthoDB" id="6183301at2"/>
<evidence type="ECO:0000313" key="2">
    <source>
        <dbReference type="EMBL" id="AEG96738.1"/>
    </source>
</evidence>
<dbReference type="HOGENOM" id="CLU_424397_0_0_6"/>
<feature type="chain" id="PRO_5002609352" description="DUF1176 domain-containing protein" evidence="1">
    <location>
        <begin position="20"/>
        <end position="695"/>
    </location>
</feature>
<evidence type="ECO:0000256" key="1">
    <source>
        <dbReference type="SAM" id="SignalP"/>
    </source>
</evidence>
<keyword evidence="1" id="KW-0732">Signal</keyword>
<dbReference type="RefSeq" id="WP_015704142.1">
    <property type="nucleotide sequence ID" value="NC_015663.1"/>
</dbReference>
<dbReference type="Proteomes" id="UP000008881">
    <property type="component" value="Chromosome"/>
</dbReference>
<evidence type="ECO:0008006" key="4">
    <source>
        <dbReference type="Google" id="ProtNLM"/>
    </source>
</evidence>
<accession>A0A0H3FMX5</accession>
<gene>
    <name evidence="2" type="ordered locus">EAE_09090</name>
</gene>
<proteinExistence type="predicted"/>
<feature type="signal peptide" evidence="1">
    <location>
        <begin position="1"/>
        <end position="19"/>
    </location>
</feature>
<dbReference type="PATRIC" id="fig|1028307.3.peg.1806"/>
<protein>
    <recommendedName>
        <fullName evidence="4">DUF1176 domain-containing protein</fullName>
    </recommendedName>
</protein>
<sequence>MRPLLWAAVLGLCSTSLMAAPPRGFSFAYKDWEVACDNTGTCRAAGYGATMGEVSVLLTRSAGPGRQATAQVTFAQTEHDIPPDASVNLFINDNDRGALEAIDDSHFHFDSTQTSALITALEQNAKIELALNGQRKRLSNAGSSAVFLKIDEFQQRIGTADALLRKGGGDGSTVLRAIPAPEILSASFIHNAQPVALNAKQQQKWLPQLESTLNRQCDDWQNAEIPANERQITVAPLDKNHSLLQTLCWRAAYNDGYAMWVVDNTQAARPQLITTDASSYNDGVITFFNKGRGVADCVNGEERVWDGKTFVQSLKYSTGMCREITPGGTWQLPTFVSKVIPRQQREADILALKTLHDAVLKEQKRNPELALENIAEQFPLTGHVTHFTLTYADDAPVSTTKPAADISDDEWQAFLHSDISADSENGKVSFTLIDLDGDGKRDLIIDSYVGGTGLFSYTGVLKRGDSAFESVNNADSNDDDNFDAGVPGALYSINDRGANQWGRWIRINGQVYALWFNGVFGEDNLYLLRPFNQSDLTPAITIRYRYNLNIISAAENEQAPTPALNDKDRAGLLKSLGVMQGSLLKDKSADDNDEPICPIPPGTAKDDADSYYGGAAGHYTVETVAWIPVWLNDKCFIGTIFSHHGAYRHGVDAILTISSPRDDEELVGDYDISGKRHAIAITSGWKVREGDNGVM</sequence>
<dbReference type="Pfam" id="PF06674">
    <property type="entry name" value="DUF1176"/>
    <property type="match status" value="1"/>
</dbReference>
<dbReference type="eggNOG" id="COG5342">
    <property type="taxonomic scope" value="Bacteria"/>
</dbReference>
<reference evidence="2 3" key="1">
    <citation type="journal article" date="2012" name="J. Bacteriol.">
        <title>Complete genome sequence of Enterobacter aerogenes KCTC 2190.</title>
        <authorList>
            <person name="Shin S.H."/>
            <person name="Kim S."/>
            <person name="Kim J.Y."/>
            <person name="Lee S."/>
            <person name="Um Y."/>
            <person name="Oh M.K."/>
            <person name="Kim Y.R."/>
            <person name="Lee J."/>
            <person name="Yang K.S."/>
        </authorList>
    </citation>
    <scope>NUCLEOTIDE SEQUENCE [LARGE SCALE GENOMIC DNA]</scope>
    <source>
        <strain evidence="2 3">KCTC 2190</strain>
    </source>
</reference>
<dbReference type="KEGG" id="eae:EAE_09090"/>
<dbReference type="EMBL" id="CP002824">
    <property type="protein sequence ID" value="AEG96738.1"/>
    <property type="molecule type" value="Genomic_DNA"/>
</dbReference>
<evidence type="ECO:0000313" key="3">
    <source>
        <dbReference type="Proteomes" id="UP000008881"/>
    </source>
</evidence>
<name>A0A0H3FMX5_KLEAK</name>
<dbReference type="AlphaFoldDB" id="A0A0H3FMX5"/>
<dbReference type="GeneID" id="93309993"/>
<keyword evidence="3" id="KW-1185">Reference proteome</keyword>